<dbReference type="AlphaFoldDB" id="A0A1Y5TJ47"/>
<dbReference type="SUPFAM" id="SSF52833">
    <property type="entry name" value="Thioredoxin-like"/>
    <property type="match status" value="1"/>
</dbReference>
<dbReference type="RefSeq" id="WP_200809641.1">
    <property type="nucleotide sequence ID" value="NZ_FWFS01000012.1"/>
</dbReference>
<dbReference type="PANTHER" id="PTHR44051:SF21">
    <property type="entry name" value="GLUTATHIONE S-TRANSFERASE FAMILY PROTEIN"/>
    <property type="match status" value="1"/>
</dbReference>
<dbReference type="SUPFAM" id="SSF47616">
    <property type="entry name" value="GST C-terminal domain-like"/>
    <property type="match status" value="1"/>
</dbReference>
<dbReference type="InterPro" id="IPR036249">
    <property type="entry name" value="Thioredoxin-like_sf"/>
</dbReference>
<accession>A0A1Y5TJ47</accession>
<dbReference type="CDD" id="cd03207">
    <property type="entry name" value="GST_C_8"/>
    <property type="match status" value="1"/>
</dbReference>
<evidence type="ECO:0000313" key="2">
    <source>
        <dbReference type="Proteomes" id="UP000193862"/>
    </source>
</evidence>
<evidence type="ECO:0008006" key="3">
    <source>
        <dbReference type="Google" id="ProtNLM"/>
    </source>
</evidence>
<organism evidence="1 2">
    <name type="scientific">Aquimixticola soesokkakensis</name>
    <dbReference type="NCBI Taxonomy" id="1519096"/>
    <lineage>
        <taxon>Bacteria</taxon>
        <taxon>Pseudomonadati</taxon>
        <taxon>Pseudomonadota</taxon>
        <taxon>Alphaproteobacteria</taxon>
        <taxon>Rhodobacterales</taxon>
        <taxon>Paracoccaceae</taxon>
        <taxon>Aquimixticola</taxon>
    </lineage>
</organism>
<dbReference type="PANTHER" id="PTHR44051">
    <property type="entry name" value="GLUTATHIONE S-TRANSFERASE-RELATED"/>
    <property type="match status" value="1"/>
</dbReference>
<name>A0A1Y5TJ47_9RHOB</name>
<dbReference type="EMBL" id="FWFS01000012">
    <property type="protein sequence ID" value="SLN65375.1"/>
    <property type="molecule type" value="Genomic_DNA"/>
</dbReference>
<evidence type="ECO:0000313" key="1">
    <source>
        <dbReference type="EMBL" id="SLN65375.1"/>
    </source>
</evidence>
<reference evidence="1 2" key="1">
    <citation type="submission" date="2017-03" db="EMBL/GenBank/DDBJ databases">
        <authorList>
            <person name="Afonso C.L."/>
            <person name="Miller P.J."/>
            <person name="Scott M.A."/>
            <person name="Spackman E."/>
            <person name="Goraichik I."/>
            <person name="Dimitrov K.M."/>
            <person name="Suarez D.L."/>
            <person name="Swayne D.E."/>
        </authorList>
    </citation>
    <scope>NUCLEOTIDE SEQUENCE [LARGE SCALE GENOMIC DNA]</scope>
    <source>
        <strain evidence="1 2">CECT 8620</strain>
    </source>
</reference>
<sequence>MITFYHAPYSRSTNVLALLLAMEKLEAVDLRLVDVCRQDGTGQRDPANPHPEAKVPYLVVDGLGMRERTAMFHFLPEVFDSPLGRRLGDPDYPAYLSWLAYYGNVVEPVLVGQFGGFAQNPALLSAFRGAPEIAQNLRSALAQGPFLLGDEYCAADLLLSSPFLFFPDFTPDDDLIRAWVARCGAMPWVAEAAAHDEAALAARAQLPA</sequence>
<protein>
    <recommendedName>
        <fullName evidence="3">Glutathione S-transferase</fullName>
    </recommendedName>
</protein>
<dbReference type="Proteomes" id="UP000193862">
    <property type="component" value="Unassembled WGS sequence"/>
</dbReference>
<dbReference type="Gene3D" id="1.20.1050.10">
    <property type="match status" value="1"/>
</dbReference>
<keyword evidence="2" id="KW-1185">Reference proteome</keyword>
<dbReference type="Gene3D" id="3.40.30.10">
    <property type="entry name" value="Glutaredoxin"/>
    <property type="match status" value="1"/>
</dbReference>
<dbReference type="InterPro" id="IPR036282">
    <property type="entry name" value="Glutathione-S-Trfase_C_sf"/>
</dbReference>
<gene>
    <name evidence="1" type="ORF">AQS8620_03018</name>
</gene>
<proteinExistence type="predicted"/>